<feature type="transmembrane region" description="Helical" evidence="1">
    <location>
        <begin position="21"/>
        <end position="42"/>
    </location>
</feature>
<dbReference type="OrthoDB" id="86287at2157"/>
<evidence type="ECO:0000256" key="1">
    <source>
        <dbReference type="SAM" id="Phobius"/>
    </source>
</evidence>
<dbReference type="KEGG" id="mema:MMAB1_0044"/>
<evidence type="ECO:0000313" key="2">
    <source>
        <dbReference type="EMBL" id="CVK31261.1"/>
    </source>
</evidence>
<feature type="transmembrane region" description="Helical" evidence="1">
    <location>
        <begin position="165"/>
        <end position="187"/>
    </location>
</feature>
<keyword evidence="1" id="KW-1133">Transmembrane helix</keyword>
<gene>
    <name evidence="2" type="ORF">MMAB1_0044</name>
</gene>
<feature type="transmembrane region" description="Helical" evidence="1">
    <location>
        <begin position="199"/>
        <end position="217"/>
    </location>
</feature>
<keyword evidence="1" id="KW-0472">Membrane</keyword>
<dbReference type="RefSeq" id="WP_062260918.1">
    <property type="nucleotide sequence ID" value="NZ_LT158599.1"/>
</dbReference>
<accession>A0A0X3BH69</accession>
<keyword evidence="1" id="KW-0812">Transmembrane</keyword>
<protein>
    <submittedName>
        <fullName evidence="2">ABC-2 type transporter</fullName>
    </submittedName>
</protein>
<feature type="transmembrane region" description="Helical" evidence="1">
    <location>
        <begin position="132"/>
        <end position="159"/>
    </location>
</feature>
<dbReference type="GO" id="GO:0005886">
    <property type="term" value="C:plasma membrane"/>
    <property type="evidence" value="ECO:0007669"/>
    <property type="project" value="UniProtKB-SubCell"/>
</dbReference>
<dbReference type="PANTHER" id="PTHR43471:SF14">
    <property type="entry name" value="ABC-2 TYPE TRANSPORT SYSTEM PERMEASE PROTEIN"/>
    <property type="match status" value="1"/>
</dbReference>
<reference evidence="2 3" key="1">
    <citation type="submission" date="2016-01" db="EMBL/GenBank/DDBJ databases">
        <authorList>
            <person name="Manzoor S."/>
        </authorList>
    </citation>
    <scope>NUCLEOTIDE SEQUENCE [LARGE SCALE GENOMIC DNA]</scope>
    <source>
        <strain evidence="2">Methanoculleus sp MAB1</strain>
    </source>
</reference>
<organism evidence="2 3">
    <name type="scientific">Methanoculleus bourgensis</name>
    <dbReference type="NCBI Taxonomy" id="83986"/>
    <lineage>
        <taxon>Archaea</taxon>
        <taxon>Methanobacteriati</taxon>
        <taxon>Methanobacteriota</taxon>
        <taxon>Stenosarchaea group</taxon>
        <taxon>Methanomicrobia</taxon>
        <taxon>Methanomicrobiales</taxon>
        <taxon>Methanomicrobiaceae</taxon>
        <taxon>Methanoculleus</taxon>
    </lineage>
</organism>
<name>A0A0X3BH69_9EURY</name>
<feature type="transmembrane region" description="Helical" evidence="1">
    <location>
        <begin position="80"/>
        <end position="104"/>
    </location>
</feature>
<dbReference type="EMBL" id="LT158599">
    <property type="protein sequence ID" value="CVK31261.1"/>
    <property type="molecule type" value="Genomic_DNA"/>
</dbReference>
<dbReference type="Proteomes" id="UP000069850">
    <property type="component" value="Chromosome 1"/>
</dbReference>
<dbReference type="GeneID" id="27136193"/>
<sequence length="321" mass="34856">MTAERVSIVAQKEFTDQITGWRFLVILALFLSLALMGTYTGIEYYQSDLTRYTEDLIAMETADDGPERMMPPVAPPVADIYSSMFKTLVSYGGILALALGFDLVSKEKESRSLKSLLARPVYRDEIINGKALGGVALLALVVGSALLLSTALLLVFSFVPSPDDLWMILTYAGVTLLFLVTFFSIALALSTLCRKSGSALLLAVVVFILLVFLAPYTTAQVGMALMMEKPDPGAYGGDTSSEGYQAEITAYAEQMKVIESAVNLLSPQMAVNTLINGISRSPGATLEDTLGKIWSSIAALTIYPVVFFAIAYTRFLRMDIR</sequence>
<proteinExistence type="predicted"/>
<dbReference type="GO" id="GO:0140359">
    <property type="term" value="F:ABC-type transporter activity"/>
    <property type="evidence" value="ECO:0007669"/>
    <property type="project" value="InterPro"/>
</dbReference>
<dbReference type="PANTHER" id="PTHR43471">
    <property type="entry name" value="ABC TRANSPORTER PERMEASE"/>
    <property type="match status" value="1"/>
</dbReference>
<dbReference type="AlphaFoldDB" id="A0A0X3BH69"/>
<evidence type="ECO:0000313" key="3">
    <source>
        <dbReference type="Proteomes" id="UP000069850"/>
    </source>
</evidence>
<feature type="transmembrane region" description="Helical" evidence="1">
    <location>
        <begin position="293"/>
        <end position="312"/>
    </location>
</feature>
<dbReference type="Pfam" id="PF12679">
    <property type="entry name" value="ABC2_membrane_2"/>
    <property type="match status" value="1"/>
</dbReference>